<gene>
    <name evidence="2" type="ORF">SDC9_206302</name>
</gene>
<feature type="transmembrane region" description="Helical" evidence="1">
    <location>
        <begin position="36"/>
        <end position="55"/>
    </location>
</feature>
<comment type="caution">
    <text evidence="2">The sequence shown here is derived from an EMBL/GenBank/DDBJ whole genome shotgun (WGS) entry which is preliminary data.</text>
</comment>
<evidence type="ECO:0000313" key="2">
    <source>
        <dbReference type="EMBL" id="MPN58595.1"/>
    </source>
</evidence>
<dbReference type="AlphaFoldDB" id="A0A645J4G3"/>
<accession>A0A645J4G3</accession>
<name>A0A645J4G3_9ZZZZ</name>
<proteinExistence type="predicted"/>
<reference evidence="2" key="1">
    <citation type="submission" date="2019-08" db="EMBL/GenBank/DDBJ databases">
        <authorList>
            <person name="Kucharzyk K."/>
            <person name="Murdoch R.W."/>
            <person name="Higgins S."/>
            <person name="Loffler F."/>
        </authorList>
    </citation>
    <scope>NUCLEOTIDE SEQUENCE</scope>
</reference>
<keyword evidence="1" id="KW-0472">Membrane</keyword>
<feature type="transmembrane region" description="Helical" evidence="1">
    <location>
        <begin position="6"/>
        <end position="24"/>
    </location>
</feature>
<keyword evidence="1" id="KW-0812">Transmembrane</keyword>
<keyword evidence="1" id="KW-1133">Transmembrane helix</keyword>
<protein>
    <submittedName>
        <fullName evidence="2">Uncharacterized protein</fullName>
    </submittedName>
</protein>
<dbReference type="EMBL" id="VSSQ01131477">
    <property type="protein sequence ID" value="MPN58595.1"/>
    <property type="molecule type" value="Genomic_DNA"/>
</dbReference>
<sequence>MTNYKVSFYVSIVLLFICTGVYFLNSFMNLLADNAIRILGTCMMLLIPLTVFFGIRTYSKPKE</sequence>
<organism evidence="2">
    <name type="scientific">bioreactor metagenome</name>
    <dbReference type="NCBI Taxonomy" id="1076179"/>
    <lineage>
        <taxon>unclassified sequences</taxon>
        <taxon>metagenomes</taxon>
        <taxon>ecological metagenomes</taxon>
    </lineage>
</organism>
<evidence type="ECO:0000256" key="1">
    <source>
        <dbReference type="SAM" id="Phobius"/>
    </source>
</evidence>